<name>A0A0P7D881_PSEPU</name>
<dbReference type="AlphaFoldDB" id="A0A0P7D881"/>
<dbReference type="OrthoDB" id="6934948at2"/>
<proteinExistence type="predicted"/>
<dbReference type="Proteomes" id="UP001217741">
    <property type="component" value="Unassembled WGS sequence"/>
</dbReference>
<sequence length="172" mass="19563">MLNLLVSTKMVMASSSNSVALAQQLFSFYEAGKSVPIHELKSLISSPRLFDVYLKDFVGSEAILAGDSFLDLHTNLADSLQKTYAITLSDWEVVRELYVEVDSFHFRDASVSKVQVWPYDPRGLSPEQMRLAVAVSYTDSELLEEPRLCGALSNLLSEYRVEFYWERRTYDS</sequence>
<evidence type="ECO:0000313" key="2">
    <source>
        <dbReference type="EMBL" id="OUM25451.1"/>
    </source>
</evidence>
<evidence type="ECO:0000313" key="1">
    <source>
        <dbReference type="EMBL" id="MDF3869674.1"/>
    </source>
</evidence>
<gene>
    <name evidence="2" type="ORF">B8W72_24805</name>
    <name evidence="1" type="ORF">P3W50_04255</name>
</gene>
<accession>A0A0P7D881</accession>
<protein>
    <submittedName>
        <fullName evidence="2">Uncharacterized protein</fullName>
    </submittedName>
</protein>
<dbReference type="EMBL" id="JARJLO010000053">
    <property type="protein sequence ID" value="MDF3869674.1"/>
    <property type="molecule type" value="Genomic_DNA"/>
</dbReference>
<dbReference type="EMBL" id="NFSB01000088">
    <property type="protein sequence ID" value="OUM25451.1"/>
    <property type="molecule type" value="Genomic_DNA"/>
</dbReference>
<reference evidence="2 3" key="1">
    <citation type="submission" date="2017-05" db="EMBL/GenBank/DDBJ databases">
        <title>Whole genome sequence of Pseudomonas putida isolate 1312 commercialized as a biostimulant.</title>
        <authorList>
            <person name="Crovadore J."/>
            <person name="Blanc P."/>
            <person name="Chablais R."/>
            <person name="Cochard B."/>
            <person name="Grizard D."/>
            <person name="Lefort F."/>
        </authorList>
    </citation>
    <scope>NUCLEOTIDE SEQUENCE [LARGE SCALE GENOMIC DNA]</scope>
    <source>
        <strain evidence="2 3">1312</strain>
    </source>
</reference>
<reference evidence="1" key="2">
    <citation type="submission" date="2023-03" db="EMBL/GenBank/DDBJ databases">
        <title>Draft assemblies of triclosan tolerant bacteria isolated from returned activated sludge.</title>
        <authorList>
            <person name="Van Hamelsveld S."/>
        </authorList>
    </citation>
    <scope>NUCLEOTIDE SEQUENCE</scope>
    <source>
        <strain evidence="1">GW210012_S60</strain>
    </source>
</reference>
<comment type="caution">
    <text evidence="2">The sequence shown here is derived from an EMBL/GenBank/DDBJ whole genome shotgun (WGS) entry which is preliminary data.</text>
</comment>
<organism evidence="2 3">
    <name type="scientific">Pseudomonas putida</name>
    <name type="common">Arthrobacter siderocapsulatus</name>
    <dbReference type="NCBI Taxonomy" id="303"/>
    <lineage>
        <taxon>Bacteria</taxon>
        <taxon>Pseudomonadati</taxon>
        <taxon>Pseudomonadota</taxon>
        <taxon>Gammaproteobacteria</taxon>
        <taxon>Pseudomonadales</taxon>
        <taxon>Pseudomonadaceae</taxon>
        <taxon>Pseudomonas</taxon>
    </lineage>
</organism>
<dbReference type="RefSeq" id="WP_053092298.1">
    <property type="nucleotide sequence ID" value="NZ_BBQL01000044.1"/>
</dbReference>
<dbReference type="Proteomes" id="UP000196082">
    <property type="component" value="Unassembled WGS sequence"/>
</dbReference>
<evidence type="ECO:0000313" key="3">
    <source>
        <dbReference type="Proteomes" id="UP000196082"/>
    </source>
</evidence>